<keyword evidence="1" id="KW-0472">Membrane</keyword>
<accession>A0A4R2BIR5</accession>
<evidence type="ECO:0000313" key="2">
    <source>
        <dbReference type="EMBL" id="TCN26503.1"/>
    </source>
</evidence>
<evidence type="ECO:0000256" key="1">
    <source>
        <dbReference type="SAM" id="Phobius"/>
    </source>
</evidence>
<proteinExistence type="predicted"/>
<dbReference type="EMBL" id="SLVV01000003">
    <property type="protein sequence ID" value="TCN26503.1"/>
    <property type="molecule type" value="Genomic_DNA"/>
</dbReference>
<organism evidence="2 3">
    <name type="scientific">Mesobacillus foraminis</name>
    <dbReference type="NCBI Taxonomy" id="279826"/>
    <lineage>
        <taxon>Bacteria</taxon>
        <taxon>Bacillati</taxon>
        <taxon>Bacillota</taxon>
        <taxon>Bacilli</taxon>
        <taxon>Bacillales</taxon>
        <taxon>Bacillaceae</taxon>
        <taxon>Mesobacillus</taxon>
    </lineage>
</organism>
<keyword evidence="1" id="KW-0812">Transmembrane</keyword>
<protein>
    <submittedName>
        <fullName evidence="2">Uncharacterized protein</fullName>
    </submittedName>
</protein>
<evidence type="ECO:0000313" key="3">
    <source>
        <dbReference type="Proteomes" id="UP000295689"/>
    </source>
</evidence>
<sequence length="410" mass="47663">MNRTFSNDLRRPKAHLSPYIINYLYERNPWKVVWWSAAFPGAGYLLLCKYFTGAMLIIWELFINFQAHINEAILYSLIGEFEMAKAVIDTRWFLIYITVYIFQLRNCYKLTKDLNKFSRVADKLESPILPFNMSPLEISYLAYRRPWEGAFWGFMNPGLESIYANRLPMGLIALVCFIISVYQSNVLPAIHLTFAGKTEMAAAVINPQWYLNMPSLMLFAVSAGYNDIQYTNHLFKVEQSRYLADHFQPAPFNMPHKKKENFMHFISSFDYRSFLEVTISDLEQIGISKENIFVAPLNKKSPFKSNVDPFQGSTSEYEPSFILGMIFMLLGGIYGFILEWGPIIWSLIGLVFGFILGLLLSFIFMKYRWRQKNTQTPTEVILIVECEKQQSEIVEQLLWRHKALGVTKTS</sequence>
<comment type="caution">
    <text evidence="2">The sequence shown here is derived from an EMBL/GenBank/DDBJ whole genome shotgun (WGS) entry which is preliminary data.</text>
</comment>
<feature type="transmembrane region" description="Helical" evidence="1">
    <location>
        <begin position="320"/>
        <end position="337"/>
    </location>
</feature>
<reference evidence="2 3" key="1">
    <citation type="journal article" date="2015" name="Stand. Genomic Sci.">
        <title>Genomic Encyclopedia of Bacterial and Archaeal Type Strains, Phase III: the genomes of soil and plant-associated and newly described type strains.</title>
        <authorList>
            <person name="Whitman W.B."/>
            <person name="Woyke T."/>
            <person name="Klenk H.P."/>
            <person name="Zhou Y."/>
            <person name="Lilburn T.G."/>
            <person name="Beck B.J."/>
            <person name="De Vos P."/>
            <person name="Vandamme P."/>
            <person name="Eisen J.A."/>
            <person name="Garrity G."/>
            <person name="Hugenholtz P."/>
            <person name="Kyrpides N.C."/>
        </authorList>
    </citation>
    <scope>NUCLEOTIDE SEQUENCE [LARGE SCALE GENOMIC DNA]</scope>
    <source>
        <strain evidence="2 3">CV53</strain>
    </source>
</reference>
<feature type="transmembrane region" description="Helical" evidence="1">
    <location>
        <begin position="90"/>
        <end position="108"/>
    </location>
</feature>
<feature type="transmembrane region" description="Helical" evidence="1">
    <location>
        <begin position="343"/>
        <end position="365"/>
    </location>
</feature>
<keyword evidence="1" id="KW-1133">Transmembrane helix</keyword>
<dbReference type="AlphaFoldDB" id="A0A4R2BIR5"/>
<name>A0A4R2BIR5_9BACI</name>
<dbReference type="Proteomes" id="UP000295689">
    <property type="component" value="Unassembled WGS sequence"/>
</dbReference>
<dbReference type="RefSeq" id="WP_132002717.1">
    <property type="nucleotide sequence ID" value="NZ_JABUHM010000002.1"/>
</dbReference>
<feature type="transmembrane region" description="Helical" evidence="1">
    <location>
        <begin position="32"/>
        <end position="51"/>
    </location>
</feature>
<keyword evidence="3" id="KW-1185">Reference proteome</keyword>
<gene>
    <name evidence="2" type="ORF">EV146_10324</name>
</gene>